<evidence type="ECO:0000313" key="11">
    <source>
        <dbReference type="EMBL" id="WTT14195.1"/>
    </source>
</evidence>
<keyword evidence="5" id="KW-0547">Nucleotide-binding</keyword>
<keyword evidence="8" id="KW-0902">Two-component regulatory system</keyword>
<evidence type="ECO:0000256" key="4">
    <source>
        <dbReference type="ARBA" id="ARBA00022679"/>
    </source>
</evidence>
<protein>
    <recommendedName>
        <fullName evidence="2">histidine kinase</fullName>
        <ecNumber evidence="2">2.7.13.3</ecNumber>
    </recommendedName>
</protein>
<evidence type="ECO:0000256" key="5">
    <source>
        <dbReference type="ARBA" id="ARBA00022741"/>
    </source>
</evidence>
<dbReference type="Gene3D" id="3.30.565.10">
    <property type="entry name" value="Histidine kinase-like ATPase, C-terminal domain"/>
    <property type="match status" value="1"/>
</dbReference>
<keyword evidence="4" id="KW-0808">Transferase</keyword>
<dbReference type="GO" id="GO:0016020">
    <property type="term" value="C:membrane"/>
    <property type="evidence" value="ECO:0007669"/>
    <property type="project" value="InterPro"/>
</dbReference>
<evidence type="ECO:0000256" key="7">
    <source>
        <dbReference type="ARBA" id="ARBA00022840"/>
    </source>
</evidence>
<feature type="transmembrane region" description="Helical" evidence="9">
    <location>
        <begin position="68"/>
        <end position="84"/>
    </location>
</feature>
<dbReference type="GO" id="GO:0005524">
    <property type="term" value="F:ATP binding"/>
    <property type="evidence" value="ECO:0007669"/>
    <property type="project" value="UniProtKB-KW"/>
</dbReference>
<comment type="catalytic activity">
    <reaction evidence="1">
        <text>ATP + protein L-histidine = ADP + protein N-phospho-L-histidine.</text>
        <dbReference type="EC" id="2.7.13.3"/>
    </reaction>
</comment>
<dbReference type="InterPro" id="IPR050482">
    <property type="entry name" value="Sensor_HK_TwoCompSys"/>
</dbReference>
<keyword evidence="6 11" id="KW-0418">Kinase</keyword>
<evidence type="ECO:0000259" key="10">
    <source>
        <dbReference type="SMART" id="SM00387"/>
    </source>
</evidence>
<dbReference type="Pfam" id="PF23539">
    <property type="entry name" value="DUF7134"/>
    <property type="match status" value="1"/>
</dbReference>
<dbReference type="GO" id="GO:0000155">
    <property type="term" value="F:phosphorelay sensor kinase activity"/>
    <property type="evidence" value="ECO:0007669"/>
    <property type="project" value="InterPro"/>
</dbReference>
<feature type="transmembrane region" description="Helical" evidence="9">
    <location>
        <begin position="21"/>
        <end position="38"/>
    </location>
</feature>
<dbReference type="Gene3D" id="1.20.5.1930">
    <property type="match status" value="1"/>
</dbReference>
<evidence type="ECO:0000256" key="3">
    <source>
        <dbReference type="ARBA" id="ARBA00022553"/>
    </source>
</evidence>
<gene>
    <name evidence="11" type="ORF">OHA22_01045</name>
</gene>
<keyword evidence="7" id="KW-0067">ATP-binding</keyword>
<dbReference type="Pfam" id="PF02518">
    <property type="entry name" value="HATPase_c"/>
    <property type="match status" value="1"/>
</dbReference>
<evidence type="ECO:0000256" key="6">
    <source>
        <dbReference type="ARBA" id="ARBA00022777"/>
    </source>
</evidence>
<dbReference type="Pfam" id="PF07730">
    <property type="entry name" value="HisKA_3"/>
    <property type="match status" value="1"/>
</dbReference>
<evidence type="ECO:0000256" key="9">
    <source>
        <dbReference type="SAM" id="Phobius"/>
    </source>
</evidence>
<reference evidence="11" key="1">
    <citation type="submission" date="2022-10" db="EMBL/GenBank/DDBJ databases">
        <title>The complete genomes of actinobacterial strains from the NBC collection.</title>
        <authorList>
            <person name="Joergensen T.S."/>
            <person name="Alvarez Arevalo M."/>
            <person name="Sterndorff E.B."/>
            <person name="Faurdal D."/>
            <person name="Vuksanovic O."/>
            <person name="Mourched A.-S."/>
            <person name="Charusanti P."/>
            <person name="Shaw S."/>
            <person name="Blin K."/>
            <person name="Weber T."/>
        </authorList>
    </citation>
    <scope>NUCLEOTIDE SEQUENCE</scope>
    <source>
        <strain evidence="11">NBC_00093</strain>
    </source>
</reference>
<organism evidence="11">
    <name type="scientific">Streptomyces sp. NBC_00093</name>
    <dbReference type="NCBI Taxonomy" id="2975649"/>
    <lineage>
        <taxon>Bacteria</taxon>
        <taxon>Bacillati</taxon>
        <taxon>Actinomycetota</taxon>
        <taxon>Actinomycetes</taxon>
        <taxon>Kitasatosporales</taxon>
        <taxon>Streptomycetaceae</taxon>
        <taxon>Streptomyces</taxon>
    </lineage>
</organism>
<feature type="transmembrane region" description="Helical" evidence="9">
    <location>
        <begin position="44"/>
        <end position="61"/>
    </location>
</feature>
<dbReference type="EMBL" id="CP108222">
    <property type="protein sequence ID" value="WTT14195.1"/>
    <property type="molecule type" value="Genomic_DNA"/>
</dbReference>
<keyword evidence="9" id="KW-0472">Membrane</keyword>
<keyword evidence="9" id="KW-1133">Transmembrane helix</keyword>
<evidence type="ECO:0000256" key="1">
    <source>
        <dbReference type="ARBA" id="ARBA00000085"/>
    </source>
</evidence>
<dbReference type="SUPFAM" id="SSF55874">
    <property type="entry name" value="ATPase domain of HSP90 chaperone/DNA topoisomerase II/histidine kinase"/>
    <property type="match status" value="1"/>
</dbReference>
<dbReference type="InterPro" id="IPR011712">
    <property type="entry name" value="Sig_transdc_His_kin_sub3_dim/P"/>
</dbReference>
<dbReference type="InterPro" id="IPR055558">
    <property type="entry name" value="DUF7134"/>
</dbReference>
<feature type="domain" description="Histidine kinase/HSP90-like ATPase" evidence="10">
    <location>
        <begin position="296"/>
        <end position="387"/>
    </location>
</feature>
<dbReference type="SMART" id="SM00387">
    <property type="entry name" value="HATPase_c"/>
    <property type="match status" value="1"/>
</dbReference>
<dbReference type="EC" id="2.7.13.3" evidence="2"/>
<proteinExistence type="predicted"/>
<keyword evidence="3" id="KW-0597">Phosphoprotein</keyword>
<dbReference type="CDD" id="cd16917">
    <property type="entry name" value="HATPase_UhpB-NarQ-NarX-like"/>
    <property type="match status" value="1"/>
</dbReference>
<dbReference type="GO" id="GO:0046983">
    <property type="term" value="F:protein dimerization activity"/>
    <property type="evidence" value="ECO:0007669"/>
    <property type="project" value="InterPro"/>
</dbReference>
<dbReference type="PANTHER" id="PTHR24421">
    <property type="entry name" value="NITRATE/NITRITE SENSOR PROTEIN NARX-RELATED"/>
    <property type="match status" value="1"/>
</dbReference>
<accession>A0AAU1ZQD8</accession>
<dbReference type="AlphaFoldDB" id="A0AAU1ZQD8"/>
<dbReference type="PANTHER" id="PTHR24421:SF10">
    <property type="entry name" value="NITRATE_NITRITE SENSOR PROTEIN NARQ"/>
    <property type="match status" value="1"/>
</dbReference>
<sequence length="394" mass="42188">MTPFDRLAAWPRNLSPRAVDLLVVAVVAWFTGLDAWSNDPEYRQADRFTWLLLAVSLIALVWRRRWPVAVAVVTGAACAGWALYGHIGELLNLPVIVALYSVAVLGDRRRTVRTGLIASLTSGAVALWVGHDVVNPQGLPVLEMLWPLVPLLLGEVVRMRQQLLDEYAARASRAEADREREAARRVGEERVRIARELHDVVAHTVTAMTVQAGVALDAFDVKPEVARAAMRQVRVAGKEAVRELRATVTVLRAPEGDPVEPAPGLEQLDELVDRFAGGAVEIALRREGAPDGVSSVVGLAAYRIVQEALTNVVKHSGGRHATVSVVRGDGRLTVEVVDDGRPSPSPSAGGFGLVGMRERAAAAGGTIDCGPLPGGGFRVRAELPARDGDGGERS</sequence>
<evidence type="ECO:0000256" key="8">
    <source>
        <dbReference type="ARBA" id="ARBA00023012"/>
    </source>
</evidence>
<keyword evidence="9" id="KW-0812">Transmembrane</keyword>
<evidence type="ECO:0000256" key="2">
    <source>
        <dbReference type="ARBA" id="ARBA00012438"/>
    </source>
</evidence>
<dbReference type="InterPro" id="IPR036890">
    <property type="entry name" value="HATPase_C_sf"/>
</dbReference>
<name>A0AAU1ZQD8_9ACTN</name>
<dbReference type="InterPro" id="IPR003594">
    <property type="entry name" value="HATPase_dom"/>
</dbReference>